<comment type="catalytic activity">
    <reaction evidence="5">
        <text>glycolate + NADP(+) = glyoxylate + NADPH + H(+)</text>
        <dbReference type="Rhea" id="RHEA:10992"/>
        <dbReference type="ChEBI" id="CHEBI:15378"/>
        <dbReference type="ChEBI" id="CHEBI:29805"/>
        <dbReference type="ChEBI" id="CHEBI:36655"/>
        <dbReference type="ChEBI" id="CHEBI:57783"/>
        <dbReference type="ChEBI" id="CHEBI:58349"/>
        <dbReference type="EC" id="1.1.1.79"/>
    </reaction>
</comment>
<evidence type="ECO:0000259" key="11">
    <source>
        <dbReference type="Pfam" id="PF00389"/>
    </source>
</evidence>
<dbReference type="FunFam" id="3.40.50.720:FF:000026">
    <property type="entry name" value="Glyoxylate/hydroxypyruvate reductase B"/>
    <property type="match status" value="1"/>
</dbReference>
<dbReference type="PROSITE" id="PS00670">
    <property type="entry name" value="D_2_HYDROXYACID_DH_2"/>
    <property type="match status" value="1"/>
</dbReference>
<dbReference type="GO" id="GO:0016618">
    <property type="term" value="F:hydroxypyruvate reductase [NAD(P)H] activity"/>
    <property type="evidence" value="ECO:0007669"/>
    <property type="project" value="UniProtKB-EC"/>
</dbReference>
<dbReference type="Pfam" id="PF00389">
    <property type="entry name" value="2-Hacid_dh"/>
    <property type="match status" value="1"/>
</dbReference>
<gene>
    <name evidence="13" type="ORF">G4Y79_21840</name>
</gene>
<comment type="catalytic activity">
    <reaction evidence="4">
        <text>(R)-glycerate + NADP(+) = 3-hydroxypyruvate + NADPH + H(+)</text>
        <dbReference type="Rhea" id="RHEA:18657"/>
        <dbReference type="ChEBI" id="CHEBI:15378"/>
        <dbReference type="ChEBI" id="CHEBI:16659"/>
        <dbReference type="ChEBI" id="CHEBI:17180"/>
        <dbReference type="ChEBI" id="CHEBI:57783"/>
        <dbReference type="ChEBI" id="CHEBI:58349"/>
        <dbReference type="EC" id="1.1.1.81"/>
    </reaction>
</comment>
<evidence type="ECO:0000256" key="9">
    <source>
        <dbReference type="ARBA" id="ARBA00073362"/>
    </source>
</evidence>
<name>A0A7S8E8H4_9CHLR</name>
<dbReference type="PROSITE" id="PS00671">
    <property type="entry name" value="D_2_HYDROXYACID_DH_3"/>
    <property type="match status" value="1"/>
</dbReference>
<feature type="domain" description="D-isomer specific 2-hydroxyacid dehydrogenase NAD-binding" evidence="12">
    <location>
        <begin position="108"/>
        <end position="286"/>
    </location>
</feature>
<proteinExistence type="inferred from homology"/>
<dbReference type="InterPro" id="IPR006139">
    <property type="entry name" value="D-isomer_2_OHA_DH_cat_dom"/>
</dbReference>
<evidence type="ECO:0000256" key="4">
    <source>
        <dbReference type="ARBA" id="ARBA00052239"/>
    </source>
</evidence>
<evidence type="ECO:0000313" key="13">
    <source>
        <dbReference type="EMBL" id="QPC82295.1"/>
    </source>
</evidence>
<dbReference type="PANTHER" id="PTHR42789:SF1">
    <property type="entry name" value="D-ISOMER SPECIFIC 2-HYDROXYACID DEHYDROGENASE FAMILY PROTEIN (AFU_ORTHOLOGUE AFUA_6G10090)"/>
    <property type="match status" value="1"/>
</dbReference>
<evidence type="ECO:0000256" key="6">
    <source>
        <dbReference type="ARBA" id="ARBA00061278"/>
    </source>
</evidence>
<comment type="similarity">
    <text evidence="6">Belongs to the D-isomer specific 2-hydroxyacid dehydrogenase family. GhrB subfamily.</text>
</comment>
<dbReference type="Pfam" id="PF02826">
    <property type="entry name" value="2-Hacid_dh_C"/>
    <property type="match status" value="1"/>
</dbReference>
<organism evidence="13 14">
    <name type="scientific">Phototrophicus methaneseepsis</name>
    <dbReference type="NCBI Taxonomy" id="2710758"/>
    <lineage>
        <taxon>Bacteria</taxon>
        <taxon>Bacillati</taxon>
        <taxon>Chloroflexota</taxon>
        <taxon>Candidatus Thermofontia</taxon>
        <taxon>Phototrophicales</taxon>
        <taxon>Phototrophicaceae</taxon>
        <taxon>Phototrophicus</taxon>
    </lineage>
</organism>
<protein>
    <recommendedName>
        <fullName evidence="9">Glyoxylate/hydroxypyruvate reductase B</fullName>
        <ecNumber evidence="7">1.1.1.79</ecNumber>
        <ecNumber evidence="8">1.1.1.81</ecNumber>
    </recommendedName>
</protein>
<keyword evidence="14" id="KW-1185">Reference proteome</keyword>
<dbReference type="PANTHER" id="PTHR42789">
    <property type="entry name" value="D-ISOMER SPECIFIC 2-HYDROXYACID DEHYDROGENASE FAMILY PROTEIN (AFU_ORTHOLOGUE AFUA_6G10090)"/>
    <property type="match status" value="1"/>
</dbReference>
<comment type="catalytic activity">
    <reaction evidence="3">
        <text>(R)-glycerate + NAD(+) = 3-hydroxypyruvate + NADH + H(+)</text>
        <dbReference type="Rhea" id="RHEA:17905"/>
        <dbReference type="ChEBI" id="CHEBI:15378"/>
        <dbReference type="ChEBI" id="CHEBI:16659"/>
        <dbReference type="ChEBI" id="CHEBI:17180"/>
        <dbReference type="ChEBI" id="CHEBI:57540"/>
        <dbReference type="ChEBI" id="CHEBI:57945"/>
        <dbReference type="EC" id="1.1.1.81"/>
    </reaction>
</comment>
<dbReference type="SUPFAM" id="SSF51735">
    <property type="entry name" value="NAD(P)-binding Rossmann-fold domains"/>
    <property type="match status" value="1"/>
</dbReference>
<dbReference type="Gene3D" id="3.40.50.720">
    <property type="entry name" value="NAD(P)-binding Rossmann-like Domain"/>
    <property type="match status" value="2"/>
</dbReference>
<dbReference type="InterPro" id="IPR006140">
    <property type="entry name" value="D-isomer_DH_NAD-bd"/>
</dbReference>
<dbReference type="GO" id="GO:0051287">
    <property type="term" value="F:NAD binding"/>
    <property type="evidence" value="ECO:0007669"/>
    <property type="project" value="InterPro"/>
</dbReference>
<evidence type="ECO:0000259" key="12">
    <source>
        <dbReference type="Pfam" id="PF02826"/>
    </source>
</evidence>
<feature type="domain" description="D-isomer specific 2-hydroxyacid dehydrogenase catalytic" evidence="11">
    <location>
        <begin position="4"/>
        <end position="318"/>
    </location>
</feature>
<dbReference type="EC" id="1.1.1.81" evidence="8"/>
<dbReference type="RefSeq" id="WP_195170364.1">
    <property type="nucleotide sequence ID" value="NZ_CP062983.1"/>
</dbReference>
<evidence type="ECO:0000256" key="5">
    <source>
        <dbReference type="ARBA" id="ARBA00052769"/>
    </source>
</evidence>
<dbReference type="EC" id="1.1.1.79" evidence="7"/>
<keyword evidence="2" id="KW-0520">NAD</keyword>
<dbReference type="CDD" id="cd05301">
    <property type="entry name" value="GDH"/>
    <property type="match status" value="1"/>
</dbReference>
<dbReference type="EMBL" id="CP062983">
    <property type="protein sequence ID" value="QPC82295.1"/>
    <property type="molecule type" value="Genomic_DNA"/>
</dbReference>
<dbReference type="InterPro" id="IPR050857">
    <property type="entry name" value="D-2-hydroxyacid_DH"/>
</dbReference>
<evidence type="ECO:0000256" key="1">
    <source>
        <dbReference type="ARBA" id="ARBA00023002"/>
    </source>
</evidence>
<dbReference type="GO" id="GO:0030267">
    <property type="term" value="F:glyoxylate reductase (NADPH) activity"/>
    <property type="evidence" value="ECO:0007669"/>
    <property type="project" value="UniProtKB-EC"/>
</dbReference>
<dbReference type="Proteomes" id="UP000594468">
    <property type="component" value="Chromosome"/>
</dbReference>
<dbReference type="KEGG" id="pmet:G4Y79_21840"/>
<evidence type="ECO:0000256" key="7">
    <source>
        <dbReference type="ARBA" id="ARBA00066661"/>
    </source>
</evidence>
<keyword evidence="1 10" id="KW-0560">Oxidoreductase</keyword>
<evidence type="ECO:0000256" key="10">
    <source>
        <dbReference type="RuleBase" id="RU003719"/>
    </source>
</evidence>
<reference evidence="13 14" key="1">
    <citation type="submission" date="2020-02" db="EMBL/GenBank/DDBJ databases">
        <authorList>
            <person name="Zheng R.K."/>
            <person name="Sun C.M."/>
        </authorList>
    </citation>
    <scope>NUCLEOTIDE SEQUENCE [LARGE SCALE GENOMIC DNA]</scope>
    <source>
        <strain evidence="14">rifampicinis</strain>
    </source>
</reference>
<accession>A0A7S8E8H4</accession>
<evidence type="ECO:0000256" key="3">
    <source>
        <dbReference type="ARBA" id="ARBA00051801"/>
    </source>
</evidence>
<dbReference type="InterPro" id="IPR029753">
    <property type="entry name" value="D-isomer_DH_CS"/>
</dbReference>
<evidence type="ECO:0000256" key="2">
    <source>
        <dbReference type="ARBA" id="ARBA00023027"/>
    </source>
</evidence>
<dbReference type="InterPro" id="IPR036291">
    <property type="entry name" value="NAD(P)-bd_dom_sf"/>
</dbReference>
<dbReference type="SUPFAM" id="SSF52283">
    <property type="entry name" value="Formate/glycerate dehydrogenase catalytic domain-like"/>
    <property type="match status" value="1"/>
</dbReference>
<sequence length="326" mass="34673">MPRVYVTRKIPPTGLDLLRQSCDVYVWDGELPTPRDVLLEEAAQADAILTMLSDRIDSALLDAAPNLKVVSNYAVGFDNIDVAGATERGIAVGNTPGVLTDATADHAFAMMLAAARRLGEAERYVHQGEWKTWHPTKLLGQDVFGATLGVVGFGRIGQAMARRATGFNMRILYTGGSSAGAVAAELGAEAVELETLLRESDFISLHVPLTPDTKGLLGVDAFKMMKETAILVNTARGGVVDSAALVTALQEGQIAYAALDVTDPEPIPMDNPLLTLDNCLIVPHLGSATTTTRDRMGVIAAENILAGLKGETLPFCVNPEVFEDES</sequence>
<dbReference type="AlphaFoldDB" id="A0A7S8E8H4"/>
<evidence type="ECO:0000313" key="14">
    <source>
        <dbReference type="Proteomes" id="UP000594468"/>
    </source>
</evidence>
<evidence type="ECO:0000256" key="8">
    <source>
        <dbReference type="ARBA" id="ARBA00066674"/>
    </source>
</evidence>